<name>A0ABS3CPJ8_9ALTE</name>
<dbReference type="Gene3D" id="3.90.226.10">
    <property type="entry name" value="2-enoyl-CoA Hydratase, Chain A, domain 1"/>
    <property type="match status" value="1"/>
</dbReference>
<keyword evidence="1" id="KW-1133">Transmembrane helix</keyword>
<protein>
    <submittedName>
        <fullName evidence="2">Uncharacterized protein</fullName>
    </submittedName>
</protein>
<reference evidence="2 3" key="1">
    <citation type="submission" date="2021-03" db="EMBL/GenBank/DDBJ databases">
        <title>novel species isolated from a fishpond in China.</title>
        <authorList>
            <person name="Lu H."/>
            <person name="Cai Z."/>
        </authorList>
    </citation>
    <scope>NUCLEOTIDE SEQUENCE [LARGE SCALE GENOMIC DNA]</scope>
    <source>
        <strain evidence="2 3">Y57</strain>
    </source>
</reference>
<organism evidence="2 3">
    <name type="scientific">Bowmanella yangjiangensis</name>
    <dbReference type="NCBI Taxonomy" id="2811230"/>
    <lineage>
        <taxon>Bacteria</taxon>
        <taxon>Pseudomonadati</taxon>
        <taxon>Pseudomonadota</taxon>
        <taxon>Gammaproteobacteria</taxon>
        <taxon>Alteromonadales</taxon>
        <taxon>Alteromonadaceae</taxon>
        <taxon>Bowmanella</taxon>
    </lineage>
</organism>
<comment type="caution">
    <text evidence="2">The sequence shown here is derived from an EMBL/GenBank/DDBJ whole genome shotgun (WGS) entry which is preliminary data.</text>
</comment>
<feature type="transmembrane region" description="Helical" evidence="1">
    <location>
        <begin position="111"/>
        <end position="131"/>
    </location>
</feature>
<keyword evidence="1" id="KW-0812">Transmembrane</keyword>
<feature type="transmembrane region" description="Helical" evidence="1">
    <location>
        <begin position="151"/>
        <end position="169"/>
    </location>
</feature>
<dbReference type="InterPro" id="IPR029045">
    <property type="entry name" value="ClpP/crotonase-like_dom_sf"/>
</dbReference>
<sequence>MEPDYTQYSLEELHDALRSVDQENYPERAQRIVEAISNKEKSLGVPPTPQIHADIAEPPADEKLHPNWFIRYWKGQVSLPVSYWVVGIATTLFVFGLSAFVQMLIGDADGQWQLGVYLLLLFTTLILLVVWQSVGVYRSASKHPQRGGSEVWAAIAKIMVVVGLIRFGVEMYQLGIPAIKEGVSLIVSQQKYPPTKLRLRNAGTELELYGGIEVGSEILLQEALTANPEVKLLHLHSQGGRLLGAYRLAELVKEYQLDTYVKESCSSACTIVYLAGTRRLLAEDGKLNFHAASMGGASLHEHEDVTAEMAAAYRESGVPDWFIKKIMSTPSEEFWTPSPDELLRGKVVDEVVDSIFYGFSGYGDDSEVTAEAVESGLLTHDYLVAMKEFDNEVYQDVVRINVEGMRSGLPVKDISQEFMALRDSRLYHYISHADDEAIIGYWKNMIAQMEELKIDYPLTCSSYTYVDEVPQEYHIGNAGKLSEAVQQQEFAALAALIRSQAPNRVVYSSDENTRLVTSIVEQLKAENEAYFDVIRAPENYISQPDLLCRVSIELQKGFISFDAKTSGTLLRTTYLSLEP</sequence>
<dbReference type="SUPFAM" id="SSF52096">
    <property type="entry name" value="ClpP/crotonase"/>
    <property type="match status" value="1"/>
</dbReference>
<accession>A0ABS3CPJ8</accession>
<proteinExistence type="predicted"/>
<evidence type="ECO:0000256" key="1">
    <source>
        <dbReference type="SAM" id="Phobius"/>
    </source>
</evidence>
<evidence type="ECO:0000313" key="2">
    <source>
        <dbReference type="EMBL" id="MBN7819005.1"/>
    </source>
</evidence>
<gene>
    <name evidence="2" type="ORF">J0A65_03960</name>
</gene>
<feature type="transmembrane region" description="Helical" evidence="1">
    <location>
        <begin position="81"/>
        <end position="105"/>
    </location>
</feature>
<keyword evidence="1" id="KW-0472">Membrane</keyword>
<keyword evidence="3" id="KW-1185">Reference proteome</keyword>
<dbReference type="Proteomes" id="UP000663992">
    <property type="component" value="Unassembled WGS sequence"/>
</dbReference>
<dbReference type="EMBL" id="JAFKCS010000002">
    <property type="protein sequence ID" value="MBN7819005.1"/>
    <property type="molecule type" value="Genomic_DNA"/>
</dbReference>
<dbReference type="RefSeq" id="WP_206592822.1">
    <property type="nucleotide sequence ID" value="NZ_JAFKCS010000002.1"/>
</dbReference>
<evidence type="ECO:0000313" key="3">
    <source>
        <dbReference type="Proteomes" id="UP000663992"/>
    </source>
</evidence>